<gene>
    <name evidence="3" type="ORF">FRC96_08915</name>
</gene>
<comment type="caution">
    <text evidence="3">The sequence shown here is derived from an EMBL/GenBank/DDBJ whole genome shotgun (WGS) entry which is preliminary data.</text>
</comment>
<organism evidence="3 4">
    <name type="scientific">Lujinxingia vulgaris</name>
    <dbReference type="NCBI Taxonomy" id="2600176"/>
    <lineage>
        <taxon>Bacteria</taxon>
        <taxon>Deltaproteobacteria</taxon>
        <taxon>Bradymonadales</taxon>
        <taxon>Lujinxingiaceae</taxon>
        <taxon>Lujinxingia</taxon>
    </lineage>
</organism>
<dbReference type="OrthoDB" id="9785737at2"/>
<keyword evidence="2" id="KW-1133">Transmembrane helix</keyword>
<evidence type="ECO:0008006" key="5">
    <source>
        <dbReference type="Google" id="ProtNLM"/>
    </source>
</evidence>
<sequence>MQTFQWKFFRSGGVDQVHLTRGEELVRLGELDQKLWVALACPTQGVEFDARTLEFLDADHDRRVRASELIAAARWVGQVLSDVEELARRSDVLPLSAIATSNDEGALLEKTARELLESLGKHDATAISLQDTVDAIAHFDQQAANGDGVVPPSASSDPDVQALIADIVRCTPDAPVDRSNEPGVDRESVATFFTSLTERLRWIDEGRSEDVLSLGDATPGAYRALEAVREKIDDYFARARLAAYDERAAAVVNRTQDAYLEATREALTAGAEALSDFPLARVEPGRPLPLVEGINPAWTDALHTFRRLAVEPLFGDIDTLSDTEWSELKARLTPMRNWMSAEPATHLGPLSEQRLREISEGEGRTQLDALLTADEARAPQANAIARVEKLIRFNANLLDLANNFVAFQTFYRRQGPAIFQVGTLYIDRRACDLCVHVSNADRHIKLAGHSNAYLLYCDLRNARGETMSIAAAITDGDVDNLMVGRNGVFYDRDGNDWDATVTRIVDNPISIRQAFWSPYKKALRLLESQLTKRAQAAEAKSTKKLEAGVASADAATSQPSSAPTGTGAAAGTDQPSPPKMDLGTLAAIGVGVGGLTAALSLFLGAFLGLGVWMPLGIIGLILLISGPSMFIAWLKLRTRNLGPLLDANGWAVNAMARVNVPLGRSLTGVATLPRGSSRELRDPFAEPRSRWPRYLLIATALILAVLWWTGRFDAWLPESAHREVIFAPAPPPAHSPADSASPSP</sequence>
<reference evidence="3 4" key="1">
    <citation type="submission" date="2019-08" db="EMBL/GenBank/DDBJ databases">
        <title>Bradymonadales sp. TMQ2.</title>
        <authorList>
            <person name="Liang Q."/>
        </authorList>
    </citation>
    <scope>NUCLEOTIDE SEQUENCE [LARGE SCALE GENOMIC DNA]</scope>
    <source>
        <strain evidence="3 4">TMQ2</strain>
    </source>
</reference>
<feature type="transmembrane region" description="Helical" evidence="2">
    <location>
        <begin position="691"/>
        <end position="709"/>
    </location>
</feature>
<feature type="transmembrane region" description="Helical" evidence="2">
    <location>
        <begin position="585"/>
        <end position="606"/>
    </location>
</feature>
<dbReference type="RefSeq" id="WP_146974146.1">
    <property type="nucleotide sequence ID" value="NZ_VOSL01000043.1"/>
</dbReference>
<evidence type="ECO:0000256" key="1">
    <source>
        <dbReference type="SAM" id="MobiDB-lite"/>
    </source>
</evidence>
<name>A0A5C6XHW6_9DELT</name>
<dbReference type="EMBL" id="VOSL01000043">
    <property type="protein sequence ID" value="TXD36831.1"/>
    <property type="molecule type" value="Genomic_DNA"/>
</dbReference>
<keyword evidence="2" id="KW-0472">Membrane</keyword>
<feature type="compositionally biased region" description="Polar residues" evidence="1">
    <location>
        <begin position="554"/>
        <end position="563"/>
    </location>
</feature>
<dbReference type="AlphaFoldDB" id="A0A5C6XHW6"/>
<evidence type="ECO:0000313" key="4">
    <source>
        <dbReference type="Proteomes" id="UP000321046"/>
    </source>
</evidence>
<proteinExistence type="predicted"/>
<evidence type="ECO:0000313" key="3">
    <source>
        <dbReference type="EMBL" id="TXD36831.1"/>
    </source>
</evidence>
<protein>
    <recommendedName>
        <fullName evidence="5">EF-hand domain-containing protein</fullName>
    </recommendedName>
</protein>
<accession>A0A5C6XHW6</accession>
<feature type="region of interest" description="Disordered" evidence="1">
    <location>
        <begin position="550"/>
        <end position="576"/>
    </location>
</feature>
<keyword evidence="2" id="KW-0812">Transmembrane</keyword>
<evidence type="ECO:0000256" key="2">
    <source>
        <dbReference type="SAM" id="Phobius"/>
    </source>
</evidence>
<feature type="transmembrane region" description="Helical" evidence="2">
    <location>
        <begin position="612"/>
        <end position="634"/>
    </location>
</feature>
<dbReference type="Proteomes" id="UP000321046">
    <property type="component" value="Unassembled WGS sequence"/>
</dbReference>